<reference evidence="5" key="2">
    <citation type="journal article" date="2019" name="Curr. Biol.">
        <title>Chromatin organization in early land plants reveals an ancestral association between H3K27me3, transposons, and constitutive heterochromatin.</title>
        <authorList>
            <person name="Montgomery S.A."/>
            <person name="Tanizawa Y."/>
            <person name="Galik B."/>
            <person name="Wang N."/>
            <person name="Ito T."/>
            <person name="Mochizuki T."/>
            <person name="Akimcheva S."/>
            <person name="Bowman J."/>
            <person name="Cognat V."/>
            <person name="Drouard L."/>
            <person name="Ekker H."/>
            <person name="Houng S."/>
            <person name="Kohchi T."/>
            <person name="Lin S."/>
            <person name="Liu L.D."/>
            <person name="Nakamura Y."/>
            <person name="Valeeva L.R."/>
            <person name="Shakirov E.V."/>
            <person name="Shippen D.E."/>
            <person name="Wei W."/>
            <person name="Yagura M."/>
            <person name="Yamaoka S."/>
            <person name="Yamato K.T."/>
            <person name="Liu C."/>
            <person name="Berger F."/>
        </authorList>
    </citation>
    <scope>NUCLEOTIDE SEQUENCE [LARGE SCALE GENOMIC DNA]</scope>
    <source>
        <strain evidence="5">Tak-1</strain>
    </source>
</reference>
<gene>
    <name evidence="6" type="ORF">AXG93_1976s1060</name>
    <name evidence="5" type="ORF">Mp_3g22240</name>
</gene>
<sequence length="239" mass="26381">MGDWRSMLKSQVREANIKRIKEVMEKYVPSDGLEAALLRFSKNFEEDCWKKAKDLAEYNKKIKMEIESIEKYDKLCEDNPFTSRQYEGFLGAIKMKYTSKTVAAPESGRKRDPDEITLEQSAKTVLKRKSSLKAAVSTLLLSSALKTGKSSRLAIKHAASALLHKIGSGEMQQTASGHPNTPDVTLSSKLSESPSSSTAAQAHARHLIQKKNKTPLAQKINMHMMASGQGGPNQAPVTC</sequence>
<feature type="region of interest" description="Disordered" evidence="3">
    <location>
        <begin position="171"/>
        <end position="205"/>
    </location>
</feature>
<keyword evidence="2" id="KW-0539">Nucleus</keyword>
<reference evidence="8" key="3">
    <citation type="journal article" date="2020" name="Curr. Biol.">
        <title>Chromatin organization in early land plants reveals an ancestral association between H3K27me3, transposons, and constitutive heterochromatin.</title>
        <authorList>
            <person name="Montgomery S.A."/>
            <person name="Tanizawa Y."/>
            <person name="Galik B."/>
            <person name="Wang N."/>
            <person name="Ito T."/>
            <person name="Mochizuki T."/>
            <person name="Akimcheva S."/>
            <person name="Bowman J.L."/>
            <person name="Cognat V."/>
            <person name="Marechal-Drouard L."/>
            <person name="Ekker H."/>
            <person name="Hong S.F."/>
            <person name="Kohchi T."/>
            <person name="Lin S.S."/>
            <person name="Liu L.D."/>
            <person name="Nakamura Y."/>
            <person name="Valeeva L.R."/>
            <person name="Shakirov E.V."/>
            <person name="Shippen D.E."/>
            <person name="Wei W.L."/>
            <person name="Yagura M."/>
            <person name="Yamaoka S."/>
            <person name="Yamato K.T."/>
            <person name="Liu C."/>
            <person name="Berger F."/>
        </authorList>
    </citation>
    <scope>NUCLEOTIDE SEQUENCE [LARGE SCALE GENOMIC DNA]</scope>
    <source>
        <strain evidence="8">Tak-1</strain>
    </source>
</reference>
<evidence type="ECO:0000313" key="7">
    <source>
        <dbReference type="Proteomes" id="UP000077202"/>
    </source>
</evidence>
<dbReference type="AlphaFoldDB" id="A0A176VEU0"/>
<comment type="subcellular location">
    <subcellularLocation>
        <location evidence="1">Nucleus</location>
    </subcellularLocation>
</comment>
<dbReference type="GO" id="GO:0003712">
    <property type="term" value="F:transcription coregulator activity"/>
    <property type="evidence" value="ECO:0007669"/>
    <property type="project" value="InterPro"/>
</dbReference>
<dbReference type="InterPro" id="IPR036546">
    <property type="entry name" value="MED15_KIX"/>
</dbReference>
<dbReference type="Proteomes" id="UP000077202">
    <property type="component" value="Unassembled WGS sequence"/>
</dbReference>
<dbReference type="GO" id="GO:0005634">
    <property type="term" value="C:nucleus"/>
    <property type="evidence" value="ECO:0007669"/>
    <property type="project" value="UniProtKB-SubCell"/>
</dbReference>
<dbReference type="GO" id="GO:0006355">
    <property type="term" value="P:regulation of DNA-templated transcription"/>
    <property type="evidence" value="ECO:0007669"/>
    <property type="project" value="InterPro"/>
</dbReference>
<keyword evidence="7" id="KW-1185">Reference proteome</keyword>
<proteinExistence type="predicted"/>
<evidence type="ECO:0000256" key="1">
    <source>
        <dbReference type="ARBA" id="ARBA00004123"/>
    </source>
</evidence>
<evidence type="ECO:0000313" key="8">
    <source>
        <dbReference type="Proteomes" id="UP001162541"/>
    </source>
</evidence>
<reference evidence="6 7" key="1">
    <citation type="submission" date="2016-03" db="EMBL/GenBank/DDBJ databases">
        <title>Mechanisms controlling the formation of the plant cell surface in tip-growing cells are functionally conserved among land plants.</title>
        <authorList>
            <person name="Honkanen S."/>
            <person name="Jones V.A."/>
            <person name="Morieri G."/>
            <person name="Champion C."/>
            <person name="Hetherington A.J."/>
            <person name="Kelly S."/>
            <person name="Saint-Marcoux D."/>
            <person name="Proust H."/>
            <person name="Prescott H."/>
            <person name="Dolan L."/>
        </authorList>
    </citation>
    <scope>NUCLEOTIDE SEQUENCE [LARGE SCALE GENOMIC DNA]</scope>
    <source>
        <strain evidence="7">cv. Tak-1 and cv. Tak-2</strain>
        <tissue evidence="6">Whole gametophyte</tissue>
    </source>
</reference>
<dbReference type="Gene3D" id="1.10.246.20">
    <property type="entry name" value="Coactivator CBP, KIX domain"/>
    <property type="match status" value="1"/>
</dbReference>
<organism evidence="6 7">
    <name type="scientific">Marchantia polymorpha subsp. ruderalis</name>
    <dbReference type="NCBI Taxonomy" id="1480154"/>
    <lineage>
        <taxon>Eukaryota</taxon>
        <taxon>Viridiplantae</taxon>
        <taxon>Streptophyta</taxon>
        <taxon>Embryophyta</taxon>
        <taxon>Marchantiophyta</taxon>
        <taxon>Marchantiopsida</taxon>
        <taxon>Marchantiidae</taxon>
        <taxon>Marchantiales</taxon>
        <taxon>Marchantiaceae</taxon>
        <taxon>Marchantia</taxon>
    </lineage>
</organism>
<dbReference type="EMBL" id="LVLJ01003973">
    <property type="protein sequence ID" value="OAE18902.1"/>
    <property type="molecule type" value="Genomic_DNA"/>
</dbReference>
<feature type="compositionally biased region" description="Low complexity" evidence="3">
    <location>
        <begin position="187"/>
        <end position="197"/>
    </location>
</feature>
<dbReference type="Proteomes" id="UP001162541">
    <property type="component" value="Chromosome 3"/>
</dbReference>
<name>A0A176VEU0_MARPO</name>
<feature type="domain" description="Mediator complex subunit 15 KIX" evidence="4">
    <location>
        <begin position="2"/>
        <end position="71"/>
    </location>
</feature>
<dbReference type="InterPro" id="IPR036529">
    <property type="entry name" value="KIX_dom_sf"/>
</dbReference>
<protein>
    <recommendedName>
        <fullName evidence="4">Mediator complex subunit 15 KIX domain-containing protein</fullName>
    </recommendedName>
</protein>
<dbReference type="EMBL" id="AP019868">
    <property type="protein sequence ID" value="BBN06565.1"/>
    <property type="molecule type" value="Genomic_DNA"/>
</dbReference>
<evidence type="ECO:0000313" key="6">
    <source>
        <dbReference type="EMBL" id="OAE18902.1"/>
    </source>
</evidence>
<evidence type="ECO:0000313" key="5">
    <source>
        <dbReference type="EMBL" id="BBN06565.1"/>
    </source>
</evidence>
<accession>A0A176VEU0</accession>
<evidence type="ECO:0000259" key="4">
    <source>
        <dbReference type="Pfam" id="PF16987"/>
    </source>
</evidence>
<evidence type="ECO:0000256" key="3">
    <source>
        <dbReference type="SAM" id="MobiDB-lite"/>
    </source>
</evidence>
<dbReference type="Pfam" id="PF16987">
    <property type="entry name" value="KIX_2"/>
    <property type="match status" value="1"/>
</dbReference>
<feature type="compositionally biased region" description="Polar residues" evidence="3">
    <location>
        <begin position="171"/>
        <end position="186"/>
    </location>
</feature>
<evidence type="ECO:0000256" key="2">
    <source>
        <dbReference type="ARBA" id="ARBA00023242"/>
    </source>
</evidence>